<feature type="domain" description="Fe2OG dioxygenase" evidence="8">
    <location>
        <begin position="150"/>
        <end position="247"/>
    </location>
</feature>
<proteinExistence type="inferred from homology"/>
<dbReference type="GO" id="GO:0005634">
    <property type="term" value="C:nucleus"/>
    <property type="evidence" value="ECO:0007669"/>
    <property type="project" value="UniProtKB-SubCell"/>
</dbReference>
<dbReference type="InterPro" id="IPR027450">
    <property type="entry name" value="AlkB-like"/>
</dbReference>
<dbReference type="PROSITE" id="PS51471">
    <property type="entry name" value="FE2OG_OXY"/>
    <property type="match status" value="1"/>
</dbReference>
<evidence type="ECO:0000256" key="3">
    <source>
        <dbReference type="ARBA" id="ARBA00022723"/>
    </source>
</evidence>
<dbReference type="InterPro" id="IPR005123">
    <property type="entry name" value="Oxoglu/Fe-dep_dioxygenase_dom"/>
</dbReference>
<dbReference type="Proteomes" id="UP001162060">
    <property type="component" value="Unassembled WGS sequence"/>
</dbReference>
<dbReference type="PANTHER" id="PTHR46030">
    <property type="entry name" value="ALPHA-KETOGLUTARATE-DEPENDENT DIOXYGENASE ALKB HOMOLOG 6"/>
    <property type="match status" value="1"/>
</dbReference>
<dbReference type="InterPro" id="IPR032862">
    <property type="entry name" value="ALKBH6"/>
</dbReference>
<comment type="caution">
    <text evidence="10">The sequence shown here is derived from an EMBL/GenBank/DDBJ whole genome shotgun (WGS) entry which is preliminary data.</text>
</comment>
<dbReference type="AlphaFoldDB" id="A0AAV1TWC4"/>
<evidence type="ECO:0000256" key="6">
    <source>
        <dbReference type="ARBA" id="ARBA00023004"/>
    </source>
</evidence>
<evidence type="ECO:0000256" key="7">
    <source>
        <dbReference type="ARBA" id="ARBA00023242"/>
    </source>
</evidence>
<sequence>MDFCRLLRDERRRAREATARTHTPIVESKTTEKVAPVKEPRINSVHHDPLLRVWNQRSVQPIDLETFRRGPIRGVYYIPDWITPDEEDAILERVYTIPDDSESWVQLKHRRLQMWGGEVKSPFESTPLPQWLTQICQTLVGVGIFGEEKTPNHALINEYRVGDCILPHEDGPAYFPLVAILSTGADCRVTFEPHRAASWSHSTQHSTFQLQRRSLLVFTAEAYSRYLHSIDNVEMGTRVSLTLRHVDL</sequence>
<dbReference type="PANTHER" id="PTHR46030:SF1">
    <property type="entry name" value="ALPHA-KETOGLUTARATE-DEPENDENT DIOXYGENASE ALKB HOMOLOG 6"/>
    <property type="match status" value="1"/>
</dbReference>
<organism evidence="10 11">
    <name type="scientific">Peronospora matthiolae</name>
    <dbReference type="NCBI Taxonomy" id="2874970"/>
    <lineage>
        <taxon>Eukaryota</taxon>
        <taxon>Sar</taxon>
        <taxon>Stramenopiles</taxon>
        <taxon>Oomycota</taxon>
        <taxon>Peronosporomycetes</taxon>
        <taxon>Peronosporales</taxon>
        <taxon>Peronosporaceae</taxon>
        <taxon>Peronospora</taxon>
    </lineage>
</organism>
<evidence type="ECO:0000313" key="10">
    <source>
        <dbReference type="EMBL" id="CAK7926725.1"/>
    </source>
</evidence>
<keyword evidence="7" id="KW-0539">Nucleus</keyword>
<keyword evidence="5" id="KW-0560">Oxidoreductase</keyword>
<evidence type="ECO:0000256" key="1">
    <source>
        <dbReference type="ARBA" id="ARBA00004123"/>
    </source>
</evidence>
<accession>A0AAV1TWC4</accession>
<dbReference type="EMBL" id="CAKLBY020000101">
    <property type="protein sequence ID" value="CAK7926725.1"/>
    <property type="molecule type" value="Genomic_DNA"/>
</dbReference>
<evidence type="ECO:0000256" key="4">
    <source>
        <dbReference type="ARBA" id="ARBA00022964"/>
    </source>
</evidence>
<reference evidence="10" key="1">
    <citation type="submission" date="2024-01" db="EMBL/GenBank/DDBJ databases">
        <authorList>
            <person name="Webb A."/>
        </authorList>
    </citation>
    <scope>NUCLEOTIDE SEQUENCE</scope>
    <source>
        <strain evidence="10">Pm1</strain>
    </source>
</reference>
<comment type="subcellular location">
    <subcellularLocation>
        <location evidence="1">Nucleus</location>
    </subcellularLocation>
</comment>
<protein>
    <recommendedName>
        <fullName evidence="8">Fe2OG dioxygenase domain-containing protein</fullName>
    </recommendedName>
</protein>
<gene>
    <name evidence="10" type="ORF">PM001_LOCUS11875</name>
    <name evidence="9" type="ORF">PM001_LOCUS1397</name>
</gene>
<keyword evidence="4" id="KW-0223">Dioxygenase</keyword>
<comment type="similarity">
    <text evidence="2">Belongs to the alkB family.</text>
</comment>
<dbReference type="GO" id="GO:0046872">
    <property type="term" value="F:metal ion binding"/>
    <property type="evidence" value="ECO:0007669"/>
    <property type="project" value="UniProtKB-KW"/>
</dbReference>
<dbReference type="InterPro" id="IPR037151">
    <property type="entry name" value="AlkB-like_sf"/>
</dbReference>
<evidence type="ECO:0000313" key="9">
    <source>
        <dbReference type="EMBL" id="CAK7897231.1"/>
    </source>
</evidence>
<dbReference type="Gene3D" id="2.60.120.590">
    <property type="entry name" value="Alpha-ketoglutarate-dependent dioxygenase AlkB-like"/>
    <property type="match status" value="1"/>
</dbReference>
<dbReference type="Pfam" id="PF13532">
    <property type="entry name" value="2OG-FeII_Oxy_2"/>
    <property type="match status" value="1"/>
</dbReference>
<dbReference type="EMBL" id="CAKLBY020000014">
    <property type="protein sequence ID" value="CAK7897231.1"/>
    <property type="molecule type" value="Genomic_DNA"/>
</dbReference>
<name>A0AAV1TWC4_9STRA</name>
<evidence type="ECO:0000259" key="8">
    <source>
        <dbReference type="PROSITE" id="PS51471"/>
    </source>
</evidence>
<evidence type="ECO:0000313" key="11">
    <source>
        <dbReference type="Proteomes" id="UP001162060"/>
    </source>
</evidence>
<evidence type="ECO:0000256" key="5">
    <source>
        <dbReference type="ARBA" id="ARBA00023002"/>
    </source>
</evidence>
<dbReference type="SUPFAM" id="SSF51197">
    <property type="entry name" value="Clavaminate synthase-like"/>
    <property type="match status" value="1"/>
</dbReference>
<evidence type="ECO:0000256" key="2">
    <source>
        <dbReference type="ARBA" id="ARBA00007879"/>
    </source>
</evidence>
<dbReference type="GO" id="GO:0051213">
    <property type="term" value="F:dioxygenase activity"/>
    <property type="evidence" value="ECO:0007669"/>
    <property type="project" value="UniProtKB-KW"/>
</dbReference>
<keyword evidence="6" id="KW-0408">Iron</keyword>
<keyword evidence="3" id="KW-0479">Metal-binding</keyword>